<protein>
    <submittedName>
        <fullName evidence="2">Uncharacterized protein</fullName>
    </submittedName>
</protein>
<keyword evidence="1" id="KW-1133">Transmembrane helix</keyword>
<evidence type="ECO:0000313" key="2">
    <source>
        <dbReference type="EMBL" id="TQO36612.1"/>
    </source>
</evidence>
<keyword evidence="1" id="KW-0812">Transmembrane</keyword>
<keyword evidence="1" id="KW-0472">Membrane</keyword>
<dbReference type="EMBL" id="VHIF01000001">
    <property type="protein sequence ID" value="TQO36612.1"/>
    <property type="molecule type" value="Genomic_DNA"/>
</dbReference>
<sequence length="50" mass="6052">MPPKAQKYSFYRNYLFFGVYLINSILFRHDSRLEVNIQKHKIVNVSSIYI</sequence>
<evidence type="ECO:0000313" key="3">
    <source>
        <dbReference type="Proteomes" id="UP000315363"/>
    </source>
</evidence>
<gene>
    <name evidence="2" type="ORF">GQ41_1191</name>
</gene>
<accession>A0ABY3A7C2</accession>
<comment type="caution">
    <text evidence="2">The sequence shown here is derived from an EMBL/GenBank/DDBJ whole genome shotgun (WGS) entry which is preliminary data.</text>
</comment>
<proteinExistence type="predicted"/>
<organism evidence="2 3">
    <name type="scientific">Arenibacter algicola</name>
    <dbReference type="NCBI Taxonomy" id="616991"/>
    <lineage>
        <taxon>Bacteria</taxon>
        <taxon>Pseudomonadati</taxon>
        <taxon>Bacteroidota</taxon>
        <taxon>Flavobacteriia</taxon>
        <taxon>Flavobacteriales</taxon>
        <taxon>Flavobacteriaceae</taxon>
        <taxon>Arenibacter</taxon>
    </lineage>
</organism>
<name>A0ABY3A7C2_9FLAO</name>
<keyword evidence="3" id="KW-1185">Reference proteome</keyword>
<feature type="transmembrane region" description="Helical" evidence="1">
    <location>
        <begin position="12"/>
        <end position="29"/>
    </location>
</feature>
<dbReference type="Proteomes" id="UP000315363">
    <property type="component" value="Unassembled WGS sequence"/>
</dbReference>
<evidence type="ECO:0000256" key="1">
    <source>
        <dbReference type="SAM" id="Phobius"/>
    </source>
</evidence>
<reference evidence="2 3" key="1">
    <citation type="submission" date="2019-06" db="EMBL/GenBank/DDBJ databases">
        <title>A large-scale integrated study on North Sea by COGITO (Coastal Microbe Genomic &amp; Taxonomic Observatory).</title>
        <authorList>
            <person name="Teeling H."/>
        </authorList>
    </citation>
    <scope>NUCLEOTIDE SEQUENCE [LARGE SCALE GENOMIC DNA]</scope>
    <source>
        <strain evidence="2 3">MAR_2009_79</strain>
    </source>
</reference>